<organism evidence="4 5">
    <name type="scientific">Clostridium grantii DSM 8605</name>
    <dbReference type="NCBI Taxonomy" id="1121316"/>
    <lineage>
        <taxon>Bacteria</taxon>
        <taxon>Bacillati</taxon>
        <taxon>Bacillota</taxon>
        <taxon>Clostridia</taxon>
        <taxon>Eubacteriales</taxon>
        <taxon>Clostridiaceae</taxon>
        <taxon>Clostridium</taxon>
    </lineage>
</organism>
<sequence length="392" mass="44408">MCGGIILDNLKERREKRLKEKKKKRKYFFGILFIIVASIMLFSMKHWFYGNKTEVPVVAEVEAEVKENNSDINGTSTPKPDSEPEVKPEPIKIAITISAAGDCTLGSDIDYISGGSFMNEFKKQNNYAYFFENVKYIFEKDDLTIVNLETTLTEATARADKKYKFKGSPEFTNILTEGSVEAVNIANNHSHDYLQKGYEDTISNLEKANLTYFGYDNKSIQDVNGIMVGMLGYEGWSDTQALRDEIFNSINELKDNGAQLVIVSFHWGIERDNYPNSTQKSLAHYAVDAGADLILGHHPHVVQGIEEYNGKNIVYSLSNFCFGGNKNPSDKDTFIFQQTFNFTDGVKIEDNQKNIIPCSISSVTHRNDYKPTVSEGSEKERILNRINKYSIF</sequence>
<proteinExistence type="inferred from homology"/>
<gene>
    <name evidence="4" type="ORF">SAMN02745207_00715</name>
</gene>
<dbReference type="PANTHER" id="PTHR33393">
    <property type="entry name" value="POLYGLUTAMINE SYNTHESIS ACCESSORY PROTEIN RV0574C-RELATED"/>
    <property type="match status" value="1"/>
</dbReference>
<feature type="domain" description="Capsule synthesis protein CapA" evidence="3">
    <location>
        <begin position="96"/>
        <end position="324"/>
    </location>
</feature>
<dbReference type="InterPro" id="IPR029052">
    <property type="entry name" value="Metallo-depent_PP-like"/>
</dbReference>
<evidence type="ECO:0000256" key="2">
    <source>
        <dbReference type="SAM" id="Phobius"/>
    </source>
</evidence>
<dbReference type="Pfam" id="PF09587">
    <property type="entry name" value="PGA_cap"/>
    <property type="match status" value="1"/>
</dbReference>
<accession>A0A1M5RTI1</accession>
<dbReference type="InterPro" id="IPR019079">
    <property type="entry name" value="Capsule_synth_CapA"/>
</dbReference>
<feature type="transmembrane region" description="Helical" evidence="2">
    <location>
        <begin position="27"/>
        <end position="48"/>
    </location>
</feature>
<dbReference type="AlphaFoldDB" id="A0A1M5RTI1"/>
<keyword evidence="2" id="KW-1133">Transmembrane helix</keyword>
<comment type="similarity">
    <text evidence="1">Belongs to the CapA family.</text>
</comment>
<keyword evidence="2" id="KW-0812">Transmembrane</keyword>
<dbReference type="SMART" id="SM00854">
    <property type="entry name" value="PGA_cap"/>
    <property type="match status" value="1"/>
</dbReference>
<dbReference type="CDD" id="cd07381">
    <property type="entry name" value="MPP_CapA"/>
    <property type="match status" value="1"/>
</dbReference>
<protein>
    <submittedName>
        <fullName evidence="4">Poly-gamma-glutamate synthesis protein (Capsule biosynthesis protein)</fullName>
    </submittedName>
</protein>
<evidence type="ECO:0000313" key="5">
    <source>
        <dbReference type="Proteomes" id="UP000184447"/>
    </source>
</evidence>
<keyword evidence="2" id="KW-0472">Membrane</keyword>
<dbReference type="EMBL" id="FQXM01000003">
    <property type="protein sequence ID" value="SHH29605.1"/>
    <property type="molecule type" value="Genomic_DNA"/>
</dbReference>
<dbReference type="Proteomes" id="UP000184447">
    <property type="component" value="Unassembled WGS sequence"/>
</dbReference>
<dbReference type="InterPro" id="IPR052169">
    <property type="entry name" value="CW_Biosynth-Accessory"/>
</dbReference>
<keyword evidence="5" id="KW-1185">Reference proteome</keyword>
<name>A0A1M5RTI1_9CLOT</name>
<dbReference type="Gene3D" id="3.60.21.10">
    <property type="match status" value="1"/>
</dbReference>
<reference evidence="4 5" key="1">
    <citation type="submission" date="2016-11" db="EMBL/GenBank/DDBJ databases">
        <authorList>
            <person name="Jaros S."/>
            <person name="Januszkiewicz K."/>
            <person name="Wedrychowicz H."/>
        </authorList>
    </citation>
    <scope>NUCLEOTIDE SEQUENCE [LARGE SCALE GENOMIC DNA]</scope>
    <source>
        <strain evidence="4 5">DSM 8605</strain>
    </source>
</reference>
<dbReference type="PANTHER" id="PTHR33393:SF11">
    <property type="entry name" value="POLYGLUTAMINE SYNTHESIS ACCESSORY PROTEIN RV0574C-RELATED"/>
    <property type="match status" value="1"/>
</dbReference>
<dbReference type="SUPFAM" id="SSF56300">
    <property type="entry name" value="Metallo-dependent phosphatases"/>
    <property type="match status" value="1"/>
</dbReference>
<evidence type="ECO:0000313" key="4">
    <source>
        <dbReference type="EMBL" id="SHH29605.1"/>
    </source>
</evidence>
<dbReference type="STRING" id="1121316.SAMN02745207_00715"/>
<evidence type="ECO:0000259" key="3">
    <source>
        <dbReference type="SMART" id="SM00854"/>
    </source>
</evidence>
<evidence type="ECO:0000256" key="1">
    <source>
        <dbReference type="ARBA" id="ARBA00005662"/>
    </source>
</evidence>